<evidence type="ECO:0000256" key="1">
    <source>
        <dbReference type="SAM" id="MobiDB-lite"/>
    </source>
</evidence>
<gene>
    <name evidence="3" type="ORF">DLM65_09245</name>
</gene>
<proteinExistence type="predicted"/>
<feature type="region of interest" description="Disordered" evidence="1">
    <location>
        <begin position="1"/>
        <end position="20"/>
    </location>
</feature>
<sequence length="340" mass="37407">MDRHPGAGSHGRVPDIEVVPPEGPIPLSRLAPERALRRVDRYDRRARLIAIESLTPTGTVRLEFEVIDDQPFEYEPGHFVGITAEVEGFGRRRSPYCIVSPPNDQRTFRLLVRLVPEGPLSIYLASLQVGDVIPFRGPSGRSMVPKEDADEELVLLGTGVGVGVLMALVEHLATTGFDRPVSLYWGLRLAEDLCLVDELDELARRHPWFAWLASLSQPPPGWEGLRGRLTESVPPLLATLGGKRYVLVGNGAMIEEMAVALSDLGVDGTLIHEEVYFNVRHRPDPQVLSDIRARFVASDLFSPHAHQQTGGLLSLEKPIAARRQARNGAEGGSVPPGWQE</sequence>
<dbReference type="PANTHER" id="PTHR47354">
    <property type="entry name" value="NADH OXIDOREDUCTASE HCR"/>
    <property type="match status" value="1"/>
</dbReference>
<accession>A0A2W5Z426</accession>
<dbReference type="PROSITE" id="PS51384">
    <property type="entry name" value="FAD_FR"/>
    <property type="match status" value="1"/>
</dbReference>
<dbReference type="AlphaFoldDB" id="A0A2W5Z426"/>
<dbReference type="EMBL" id="QHBU01000176">
    <property type="protein sequence ID" value="PZR80032.1"/>
    <property type="molecule type" value="Genomic_DNA"/>
</dbReference>
<dbReference type="InterPro" id="IPR001433">
    <property type="entry name" value="OxRdtase_FAD/NAD-bd"/>
</dbReference>
<dbReference type="PANTHER" id="PTHR47354:SF5">
    <property type="entry name" value="PROTEIN RFBI"/>
    <property type="match status" value="1"/>
</dbReference>
<dbReference type="Pfam" id="PF00970">
    <property type="entry name" value="FAD_binding_6"/>
    <property type="match status" value="1"/>
</dbReference>
<dbReference type="Proteomes" id="UP000248724">
    <property type="component" value="Unassembled WGS sequence"/>
</dbReference>
<feature type="domain" description="FAD-binding FR-type" evidence="2">
    <location>
        <begin position="41"/>
        <end position="145"/>
    </location>
</feature>
<protein>
    <recommendedName>
        <fullName evidence="2">FAD-binding FR-type domain-containing protein</fullName>
    </recommendedName>
</protein>
<name>A0A2W5Z426_9BACT</name>
<dbReference type="GO" id="GO:0016491">
    <property type="term" value="F:oxidoreductase activity"/>
    <property type="evidence" value="ECO:0007669"/>
    <property type="project" value="InterPro"/>
</dbReference>
<evidence type="ECO:0000313" key="3">
    <source>
        <dbReference type="EMBL" id="PZR80032.1"/>
    </source>
</evidence>
<dbReference type="SUPFAM" id="SSF63380">
    <property type="entry name" value="Riboflavin synthase domain-like"/>
    <property type="match status" value="1"/>
</dbReference>
<organism evidence="3 4">
    <name type="scientific">Candidatus Aeolococcus gillhamiae</name>
    <dbReference type="NCBI Taxonomy" id="3127015"/>
    <lineage>
        <taxon>Bacteria</taxon>
        <taxon>Bacillati</taxon>
        <taxon>Candidatus Dormiibacterota</taxon>
        <taxon>Candidatus Dormibacteria</taxon>
        <taxon>Candidatus Aeolococcales</taxon>
        <taxon>Candidatus Aeolococcaceae</taxon>
        <taxon>Candidatus Aeolococcus</taxon>
    </lineage>
</organism>
<dbReference type="Gene3D" id="2.40.30.10">
    <property type="entry name" value="Translation factors"/>
    <property type="match status" value="1"/>
</dbReference>
<evidence type="ECO:0000313" key="4">
    <source>
        <dbReference type="Proteomes" id="UP000248724"/>
    </source>
</evidence>
<dbReference type="InterPro" id="IPR008333">
    <property type="entry name" value="Cbr1-like_FAD-bd_dom"/>
</dbReference>
<evidence type="ECO:0000259" key="2">
    <source>
        <dbReference type="PROSITE" id="PS51384"/>
    </source>
</evidence>
<dbReference type="SUPFAM" id="SSF52343">
    <property type="entry name" value="Ferredoxin reductase-like, C-terminal NADP-linked domain"/>
    <property type="match status" value="1"/>
</dbReference>
<dbReference type="InterPro" id="IPR017938">
    <property type="entry name" value="Riboflavin_synthase-like_b-brl"/>
</dbReference>
<dbReference type="InterPro" id="IPR039261">
    <property type="entry name" value="FNR_nucleotide-bd"/>
</dbReference>
<dbReference type="Pfam" id="PF00175">
    <property type="entry name" value="NAD_binding_1"/>
    <property type="match status" value="1"/>
</dbReference>
<dbReference type="InterPro" id="IPR050415">
    <property type="entry name" value="MRET"/>
</dbReference>
<comment type="caution">
    <text evidence="3">The sequence shown here is derived from an EMBL/GenBank/DDBJ whole genome shotgun (WGS) entry which is preliminary data.</text>
</comment>
<dbReference type="Gene3D" id="3.40.50.80">
    <property type="entry name" value="Nucleotide-binding domain of ferredoxin-NADP reductase (FNR) module"/>
    <property type="match status" value="1"/>
</dbReference>
<reference evidence="3 4" key="1">
    <citation type="journal article" date="2017" name="Nature">
        <title>Atmospheric trace gases support primary production in Antarctic desert surface soil.</title>
        <authorList>
            <person name="Ji M."/>
            <person name="Greening C."/>
            <person name="Vanwonterghem I."/>
            <person name="Carere C.R."/>
            <person name="Bay S.K."/>
            <person name="Steen J.A."/>
            <person name="Montgomery K."/>
            <person name="Lines T."/>
            <person name="Beardall J."/>
            <person name="van Dorst J."/>
            <person name="Snape I."/>
            <person name="Stott M.B."/>
            <person name="Hugenholtz P."/>
            <person name="Ferrari B.C."/>
        </authorList>
    </citation>
    <scope>NUCLEOTIDE SEQUENCE [LARGE SCALE GENOMIC DNA]</scope>
    <source>
        <strain evidence="3">RRmetagenome_bin12</strain>
    </source>
</reference>
<dbReference type="InterPro" id="IPR017927">
    <property type="entry name" value="FAD-bd_FR_type"/>
</dbReference>